<dbReference type="EMBL" id="JACASE010000012">
    <property type="protein sequence ID" value="KAF6422892.1"/>
    <property type="molecule type" value="Genomic_DNA"/>
</dbReference>
<keyword evidence="3" id="KW-1185">Reference proteome</keyword>
<reference evidence="2 3" key="1">
    <citation type="journal article" date="2020" name="Nature">
        <title>Six reference-quality genomes reveal evolution of bat adaptations.</title>
        <authorList>
            <person name="Jebb D."/>
            <person name="Huang Z."/>
            <person name="Pippel M."/>
            <person name="Hughes G.M."/>
            <person name="Lavrichenko K."/>
            <person name="Devanna P."/>
            <person name="Winkler S."/>
            <person name="Jermiin L.S."/>
            <person name="Skirmuntt E.C."/>
            <person name="Katzourakis A."/>
            <person name="Burkitt-Gray L."/>
            <person name="Ray D.A."/>
            <person name="Sullivan K.A.M."/>
            <person name="Roscito J.G."/>
            <person name="Kirilenko B.M."/>
            <person name="Davalos L.M."/>
            <person name="Corthals A.P."/>
            <person name="Power M.L."/>
            <person name="Jones G."/>
            <person name="Ransome R.D."/>
            <person name="Dechmann D.K.N."/>
            <person name="Locatelli A.G."/>
            <person name="Puechmaille S.J."/>
            <person name="Fedrigo O."/>
            <person name="Jarvis E.D."/>
            <person name="Hiller M."/>
            <person name="Vernes S.C."/>
            <person name="Myers E.W."/>
            <person name="Teeling E.C."/>
        </authorList>
    </citation>
    <scope>NUCLEOTIDE SEQUENCE [LARGE SCALE GENOMIC DNA]</scope>
    <source>
        <strain evidence="2">MRouAeg1</strain>
        <tissue evidence="2">Muscle</tissue>
    </source>
</reference>
<organism evidence="2 3">
    <name type="scientific">Rousettus aegyptiacus</name>
    <name type="common">Egyptian fruit bat</name>
    <name type="synonym">Pteropus aegyptiacus</name>
    <dbReference type="NCBI Taxonomy" id="9407"/>
    <lineage>
        <taxon>Eukaryota</taxon>
        <taxon>Metazoa</taxon>
        <taxon>Chordata</taxon>
        <taxon>Craniata</taxon>
        <taxon>Vertebrata</taxon>
        <taxon>Euteleostomi</taxon>
        <taxon>Mammalia</taxon>
        <taxon>Eutheria</taxon>
        <taxon>Laurasiatheria</taxon>
        <taxon>Chiroptera</taxon>
        <taxon>Yinpterochiroptera</taxon>
        <taxon>Pteropodoidea</taxon>
        <taxon>Pteropodidae</taxon>
        <taxon>Rousettinae</taxon>
        <taxon>Rousettus</taxon>
    </lineage>
</organism>
<comment type="caution">
    <text evidence="2">The sequence shown here is derived from an EMBL/GenBank/DDBJ whole genome shotgun (WGS) entry which is preliminary data.</text>
</comment>
<evidence type="ECO:0000313" key="3">
    <source>
        <dbReference type="Proteomes" id="UP000593571"/>
    </source>
</evidence>
<feature type="region of interest" description="Disordered" evidence="1">
    <location>
        <begin position="1"/>
        <end position="38"/>
    </location>
</feature>
<evidence type="ECO:0000256" key="1">
    <source>
        <dbReference type="SAM" id="MobiDB-lite"/>
    </source>
</evidence>
<protein>
    <submittedName>
        <fullName evidence="2">Uncharacterized protein</fullName>
    </submittedName>
</protein>
<dbReference type="AlphaFoldDB" id="A0A7J8DIZ9"/>
<dbReference type="Proteomes" id="UP000593571">
    <property type="component" value="Unassembled WGS sequence"/>
</dbReference>
<proteinExistence type="predicted"/>
<accession>A0A7J8DIZ9</accession>
<name>A0A7J8DIZ9_ROUAE</name>
<sequence length="128" mass="14382">MWTGAGKGTGGETSRGPETTERRPGPQGRATGTARRRACGKRFGDKISRILETDYARGEVSGFSSPRYWVNHGGTSITLHRKTRFGRNREFALEMTFSREAGVVPWRVIHIQISLYESEVDPCRHTWG</sequence>
<gene>
    <name evidence="2" type="ORF">HJG63_008680</name>
</gene>
<feature type="compositionally biased region" description="Gly residues" evidence="1">
    <location>
        <begin position="1"/>
        <end position="13"/>
    </location>
</feature>
<evidence type="ECO:0000313" key="2">
    <source>
        <dbReference type="EMBL" id="KAF6422892.1"/>
    </source>
</evidence>